<dbReference type="InterPro" id="IPR047128">
    <property type="entry name" value="PhyH"/>
</dbReference>
<dbReference type="PANTHER" id="PTHR21308">
    <property type="entry name" value="PHYTANOYL-COA ALPHA-HYDROXYLASE"/>
    <property type="match status" value="1"/>
</dbReference>
<keyword evidence="1" id="KW-0560">Oxidoreductase</keyword>
<dbReference type="InterPro" id="IPR008775">
    <property type="entry name" value="Phytyl_CoA_dOase-like"/>
</dbReference>
<name>A0ABT1HGX7_9NOCA</name>
<dbReference type="SUPFAM" id="SSF51197">
    <property type="entry name" value="Clavaminate synthase-like"/>
    <property type="match status" value="1"/>
</dbReference>
<reference evidence="1 2" key="1">
    <citation type="submission" date="2022-06" db="EMBL/GenBank/DDBJ databases">
        <title>Genomic Encyclopedia of Archaeal and Bacterial Type Strains, Phase II (KMG-II): from individual species to whole genera.</title>
        <authorList>
            <person name="Goeker M."/>
        </authorList>
    </citation>
    <scope>NUCLEOTIDE SEQUENCE [LARGE SCALE GENOMIC DNA]</scope>
    <source>
        <strain evidence="1 2">DSM 44693</strain>
    </source>
</reference>
<dbReference type="RefSeq" id="WP_253662436.1">
    <property type="nucleotide sequence ID" value="NZ_BAAAJQ010000001.1"/>
</dbReference>
<sequence>MTTTAHAGHSPARADRFGENDCDLSRFAHLVGRTTELDDYPYAAEVRSQVLFYDAARLEGIVVDPRERAAVQDELARALLTGPGIVVIAGAFDDRHALDETSRVYREVIDLQRNSGTAHGDHFARPGANDRIWNALGRLAGVDPELFVRYYSNDMLALVSEAWLGPMYQVTSAINVVNPGGAAQSSHRDYHLGFMATETAVRFRAHIHRLTAALTLQGAVAHVDMPVESGPTMYLPYSHQFEAGYLAVERPEFREFFAENRVQLALAAGDAVFFNPALHHAAGHNTTGGDASVGIHRMANLLQVSSAFGRAMESIDRERLCGDIYPALQRFAGTGSRQSVRNVIAAAAEGYAFPSNLDLDIPTAGLAGETPAELMTRALDTGMDDAWFVDELSALGRRHLP</sequence>
<dbReference type="Pfam" id="PF05721">
    <property type="entry name" value="PhyH"/>
    <property type="match status" value="1"/>
</dbReference>
<dbReference type="EMBL" id="JAMTCJ010000003">
    <property type="protein sequence ID" value="MCP2177508.1"/>
    <property type="molecule type" value="Genomic_DNA"/>
</dbReference>
<gene>
    <name evidence="1" type="ORF">LX13_003336</name>
</gene>
<evidence type="ECO:0000313" key="1">
    <source>
        <dbReference type="EMBL" id="MCP2177508.1"/>
    </source>
</evidence>
<evidence type="ECO:0000313" key="2">
    <source>
        <dbReference type="Proteomes" id="UP001206895"/>
    </source>
</evidence>
<keyword evidence="2" id="KW-1185">Reference proteome</keyword>
<keyword evidence="1" id="KW-0223">Dioxygenase</keyword>
<dbReference type="Proteomes" id="UP001206895">
    <property type="component" value="Unassembled WGS sequence"/>
</dbReference>
<dbReference type="GO" id="GO:0051213">
    <property type="term" value="F:dioxygenase activity"/>
    <property type="evidence" value="ECO:0007669"/>
    <property type="project" value="UniProtKB-KW"/>
</dbReference>
<protein>
    <submittedName>
        <fullName evidence="1">Phytanoyl-CoA dioxygenase (PhyH)</fullName>
    </submittedName>
</protein>
<accession>A0ABT1HGX7</accession>
<comment type="caution">
    <text evidence="1">The sequence shown here is derived from an EMBL/GenBank/DDBJ whole genome shotgun (WGS) entry which is preliminary data.</text>
</comment>
<organism evidence="1 2">
    <name type="scientific">Williamsia maris</name>
    <dbReference type="NCBI Taxonomy" id="72806"/>
    <lineage>
        <taxon>Bacteria</taxon>
        <taxon>Bacillati</taxon>
        <taxon>Actinomycetota</taxon>
        <taxon>Actinomycetes</taxon>
        <taxon>Mycobacteriales</taxon>
        <taxon>Nocardiaceae</taxon>
        <taxon>Williamsia</taxon>
    </lineage>
</organism>
<dbReference type="Gene3D" id="2.60.120.620">
    <property type="entry name" value="q2cbj1_9rhob like domain"/>
    <property type="match status" value="1"/>
</dbReference>
<proteinExistence type="predicted"/>
<dbReference type="PANTHER" id="PTHR21308:SF8">
    <property type="entry name" value="PHYTANOYL-COA DIOXYGENASE FAMILY PROTEIN (AFU_ORTHOLOGUE AFUA_2G09620)"/>
    <property type="match status" value="1"/>
</dbReference>